<sequence length="646" mass="71880">MTATEIITIVNNSGKIISTGKHLVNIFKDAKATYKERKYALKIEKAEQRTSIQRAKTFDVTPHRTHDHYHDGRDRYYEYDDEYDDHDRGHDRRAIRDASDRRQSQDDDRSHASSRHSHRSRRSHRGEGGPPRTARPLQLTENNLKTHSEVSSVSPSAARSGSKTYRSPYAETAPRDMQLSRPTLTHAATMPHRPAPQSLYTQTTIVPQNPTIPVPLPRSSNSRPPLGPSRSETSLAKKEKKDIDMHLAYGNIPPDLATRVDLDHSSDDEQHELDPSNPEEAKQDEAMSLIGRIEALLDEAHCLQQTAITIISNLQQNPQAAAAVALSLAELTALIGKMSPAFLAALQGASPAIYFLLASPQFMIGTSIAVGVTVVIFGGLKIIKRLVDTNREKEKPFEMRGMPQEPVPVPVPGGGDSATSYDEALVLENVEELSTIETWRRAISEVELKEMEKAIEEEKVEGNLITPIASRMRKAARSNAGRDLRPEDSISQVGPRGYKERSHHRGTHENSRRHSNLREEHVPGSKSSTSKRGERKGSVVESEAIHMSHKGHKSHKSHHQHEHGSSVSKSAKNTKAKIGLRAIEGGGRDDSSDEEEEEGERGSKVDTVIRQREKKRNMLRGMFKGNKKGKEEKERSGSRVAISVLV</sequence>
<feature type="compositionally biased region" description="Basic and acidic residues" evidence="1">
    <location>
        <begin position="507"/>
        <end position="523"/>
    </location>
</feature>
<comment type="caution">
    <text evidence="3">The sequence shown here is derived from an EMBL/GenBank/DDBJ whole genome shotgun (WGS) entry which is preliminary data.</text>
</comment>
<feature type="compositionally biased region" description="Basic and acidic residues" evidence="1">
    <location>
        <begin position="628"/>
        <end position="637"/>
    </location>
</feature>
<dbReference type="EMBL" id="JAULSR010000002">
    <property type="protein sequence ID" value="KAK0629372.1"/>
    <property type="molecule type" value="Genomic_DNA"/>
</dbReference>
<feature type="compositionally biased region" description="Basic and acidic residues" evidence="1">
    <location>
        <begin position="85"/>
        <end position="111"/>
    </location>
</feature>
<keyword evidence="4" id="KW-1185">Reference proteome</keyword>
<feature type="compositionally biased region" description="Basic and acidic residues" evidence="1">
    <location>
        <begin position="258"/>
        <end position="283"/>
    </location>
</feature>
<keyword evidence="2" id="KW-0472">Membrane</keyword>
<proteinExistence type="predicted"/>
<feature type="compositionally biased region" description="Basic and acidic residues" evidence="1">
    <location>
        <begin position="600"/>
        <end position="611"/>
    </location>
</feature>
<keyword evidence="2" id="KW-0812">Transmembrane</keyword>
<feature type="compositionally biased region" description="Basic and acidic residues" evidence="1">
    <location>
        <begin position="531"/>
        <end position="546"/>
    </location>
</feature>
<evidence type="ECO:0000313" key="4">
    <source>
        <dbReference type="Proteomes" id="UP001174934"/>
    </source>
</evidence>
<feature type="region of interest" description="Disordered" evidence="1">
    <location>
        <begin position="254"/>
        <end position="283"/>
    </location>
</feature>
<evidence type="ECO:0000256" key="1">
    <source>
        <dbReference type="SAM" id="MobiDB-lite"/>
    </source>
</evidence>
<feature type="compositionally biased region" description="Basic residues" evidence="1">
    <location>
        <begin position="547"/>
        <end position="561"/>
    </location>
</feature>
<organism evidence="3 4">
    <name type="scientific">Bombardia bombarda</name>
    <dbReference type="NCBI Taxonomy" id="252184"/>
    <lineage>
        <taxon>Eukaryota</taxon>
        <taxon>Fungi</taxon>
        <taxon>Dikarya</taxon>
        <taxon>Ascomycota</taxon>
        <taxon>Pezizomycotina</taxon>
        <taxon>Sordariomycetes</taxon>
        <taxon>Sordariomycetidae</taxon>
        <taxon>Sordariales</taxon>
        <taxon>Lasiosphaeriaceae</taxon>
        <taxon>Bombardia</taxon>
    </lineage>
</organism>
<name>A0AA39X8P0_9PEZI</name>
<keyword evidence="2" id="KW-1133">Transmembrane helix</keyword>
<feature type="region of interest" description="Disordered" evidence="1">
    <location>
        <begin position="80"/>
        <end position="181"/>
    </location>
</feature>
<feature type="compositionally biased region" description="Low complexity" evidence="1">
    <location>
        <begin position="149"/>
        <end position="162"/>
    </location>
</feature>
<feature type="compositionally biased region" description="Basic and acidic residues" evidence="1">
    <location>
        <begin position="61"/>
        <end position="73"/>
    </location>
</feature>
<dbReference type="AlphaFoldDB" id="A0AA39X8P0"/>
<feature type="region of interest" description="Disordered" evidence="1">
    <location>
        <begin position="207"/>
        <end position="238"/>
    </location>
</feature>
<reference evidence="3" key="1">
    <citation type="submission" date="2023-06" db="EMBL/GenBank/DDBJ databases">
        <title>Genome-scale phylogeny and comparative genomics of the fungal order Sordariales.</title>
        <authorList>
            <consortium name="Lawrence Berkeley National Laboratory"/>
            <person name="Hensen N."/>
            <person name="Bonometti L."/>
            <person name="Westerberg I."/>
            <person name="Brannstrom I.O."/>
            <person name="Guillou S."/>
            <person name="Cros-Aarteil S."/>
            <person name="Calhoun S."/>
            <person name="Haridas S."/>
            <person name="Kuo A."/>
            <person name="Mondo S."/>
            <person name="Pangilinan J."/>
            <person name="Riley R."/>
            <person name="LaButti K."/>
            <person name="Andreopoulos B."/>
            <person name="Lipzen A."/>
            <person name="Chen C."/>
            <person name="Yanf M."/>
            <person name="Daum C."/>
            <person name="Ng V."/>
            <person name="Clum A."/>
            <person name="Steindorff A."/>
            <person name="Ohm R."/>
            <person name="Martin F."/>
            <person name="Silar P."/>
            <person name="Natvig D."/>
            <person name="Lalanne C."/>
            <person name="Gautier V."/>
            <person name="Ament-velasquez S.L."/>
            <person name="Kruys A."/>
            <person name="Hutchinson M.I."/>
            <person name="Powell A.J."/>
            <person name="Barry K."/>
            <person name="Miller A.N."/>
            <person name="Grigoriev I.V."/>
            <person name="Debuchy R."/>
            <person name="Gladieux P."/>
            <person name="Thoren M.H."/>
            <person name="Johannesson H."/>
        </authorList>
    </citation>
    <scope>NUCLEOTIDE SEQUENCE</scope>
    <source>
        <strain evidence="3">SMH3391-2</strain>
    </source>
</reference>
<feature type="transmembrane region" description="Helical" evidence="2">
    <location>
        <begin position="362"/>
        <end position="383"/>
    </location>
</feature>
<protein>
    <submittedName>
        <fullName evidence="3">Uncharacterized protein</fullName>
    </submittedName>
</protein>
<evidence type="ECO:0000313" key="3">
    <source>
        <dbReference type="EMBL" id="KAK0629372.1"/>
    </source>
</evidence>
<feature type="compositionally biased region" description="Low complexity" evidence="1">
    <location>
        <begin position="217"/>
        <end position="231"/>
    </location>
</feature>
<feature type="compositionally biased region" description="Basic residues" evidence="1">
    <location>
        <begin position="112"/>
        <end position="124"/>
    </location>
</feature>
<gene>
    <name evidence="3" type="ORF">B0T17DRAFT_184178</name>
</gene>
<feature type="region of interest" description="Disordered" evidence="1">
    <location>
        <begin position="472"/>
        <end position="646"/>
    </location>
</feature>
<accession>A0AA39X8P0</accession>
<evidence type="ECO:0000256" key="2">
    <source>
        <dbReference type="SAM" id="Phobius"/>
    </source>
</evidence>
<dbReference type="Proteomes" id="UP001174934">
    <property type="component" value="Unassembled WGS sequence"/>
</dbReference>
<feature type="region of interest" description="Disordered" evidence="1">
    <location>
        <begin position="54"/>
        <end position="73"/>
    </location>
</feature>